<dbReference type="PANTHER" id="PTHR39161">
    <property type="entry name" value="ADAPTER PROTEIN MECA"/>
    <property type="match status" value="1"/>
</dbReference>
<dbReference type="Pfam" id="PF05389">
    <property type="entry name" value="MecA"/>
    <property type="match status" value="1"/>
</dbReference>
<accession>A0A7G6E6A7</accession>
<dbReference type="Gene3D" id="3.30.70.1950">
    <property type="match status" value="1"/>
</dbReference>
<comment type="similarity">
    <text evidence="1">Belongs to the MecA family.</text>
</comment>
<proteinExistence type="inferred from homology"/>
<sequence>MKIKKINEDKVQIIITNQDLEERDVKKWDLMPTNPKVQELFQDLLDMAYHECGFEVEDDTQLMVEAYPLSVDSFVVVMTKVRTHHAVEHFSLFTPQQQETDEQDTDGQVERGLNQVWRFSDLETCCLACSRIVPDYVEFSALYKYNAVYYLAVGLIPESDVEVEVLLGEYGEWVPTDEVFLREHGTVIIAHAAVPNLASLVK</sequence>
<evidence type="ECO:0008006" key="4">
    <source>
        <dbReference type="Google" id="ProtNLM"/>
    </source>
</evidence>
<gene>
    <name evidence="2" type="ORF">BR63_15810</name>
</gene>
<evidence type="ECO:0000256" key="1">
    <source>
        <dbReference type="ARBA" id="ARBA00005397"/>
    </source>
</evidence>
<dbReference type="OrthoDB" id="2085234at2"/>
<protein>
    <recommendedName>
        <fullName evidence="4">Genetic competence negative regulator</fullName>
    </recommendedName>
</protein>
<dbReference type="RefSeq" id="WP_034421841.1">
    <property type="nucleotide sequence ID" value="NZ_CP045798.1"/>
</dbReference>
<dbReference type="InterPro" id="IPR008681">
    <property type="entry name" value="Neg-reg_MecA"/>
</dbReference>
<dbReference type="EMBL" id="CP045798">
    <property type="protein sequence ID" value="QNB47611.1"/>
    <property type="molecule type" value="Genomic_DNA"/>
</dbReference>
<dbReference type="KEGG" id="tfr:BR63_15810"/>
<dbReference type="AlphaFoldDB" id="A0A7G6E6A7"/>
<keyword evidence="3" id="KW-1185">Reference proteome</keyword>
<dbReference type="Proteomes" id="UP000515847">
    <property type="component" value="Chromosome"/>
</dbReference>
<evidence type="ECO:0000313" key="3">
    <source>
        <dbReference type="Proteomes" id="UP000515847"/>
    </source>
</evidence>
<dbReference type="PANTHER" id="PTHR39161:SF1">
    <property type="entry name" value="ADAPTER PROTEIN MECA 1"/>
    <property type="match status" value="1"/>
</dbReference>
<reference evidence="2 3" key="1">
    <citation type="journal article" date="2019" name="Front. Microbiol.">
        <title>Thermoanaerosceptrum fracticalcis gen. nov. sp. nov., a Novel Fumarate-Fermenting Microorganism From a Deep Fractured Carbonate Aquifer of the US Great Basin.</title>
        <authorList>
            <person name="Hamilton-Brehm S.D."/>
            <person name="Stewart L.E."/>
            <person name="Zavarin M."/>
            <person name="Caldwell M."/>
            <person name="Lawson P.A."/>
            <person name="Onstott T.C."/>
            <person name="Grzymski J."/>
            <person name="Neveux I."/>
            <person name="Lollar B.S."/>
            <person name="Russell C.E."/>
            <person name="Moser D.P."/>
        </authorList>
    </citation>
    <scope>NUCLEOTIDE SEQUENCE [LARGE SCALE GENOMIC DNA]</scope>
    <source>
        <strain evidence="2 3">DRI-13</strain>
    </source>
</reference>
<dbReference type="InterPro" id="IPR038471">
    <property type="entry name" value="MecA_C_sf"/>
</dbReference>
<evidence type="ECO:0000313" key="2">
    <source>
        <dbReference type="EMBL" id="QNB47611.1"/>
    </source>
</evidence>
<organism evidence="2 3">
    <name type="scientific">Thermanaerosceptrum fracticalcis</name>
    <dbReference type="NCBI Taxonomy" id="1712410"/>
    <lineage>
        <taxon>Bacteria</taxon>
        <taxon>Bacillati</taxon>
        <taxon>Bacillota</taxon>
        <taxon>Clostridia</taxon>
        <taxon>Eubacteriales</taxon>
        <taxon>Peptococcaceae</taxon>
        <taxon>Thermanaerosceptrum</taxon>
    </lineage>
</organism>
<name>A0A7G6E6A7_THEFR</name>